<dbReference type="Pfam" id="PF00270">
    <property type="entry name" value="DEAD"/>
    <property type="match status" value="1"/>
</dbReference>
<name>A0A6J4Q123_9BACT</name>
<keyword evidence="6" id="KW-0067">ATP-binding</keyword>
<feature type="compositionally biased region" description="Basic and acidic residues" evidence="9">
    <location>
        <begin position="271"/>
        <end position="282"/>
    </location>
</feature>
<keyword evidence="1" id="KW-0963">Cytoplasm</keyword>
<dbReference type="PANTHER" id="PTHR47964:SF1">
    <property type="entry name" value="ATP-DEPENDENT DNA HELICASE HOMOLOG RECG, CHLOROPLASTIC"/>
    <property type="match status" value="1"/>
</dbReference>
<dbReference type="InterPro" id="IPR003711">
    <property type="entry name" value="CarD-like/TRCF_RID"/>
</dbReference>
<dbReference type="GO" id="GO:0006281">
    <property type="term" value="P:DNA repair"/>
    <property type="evidence" value="ECO:0007669"/>
    <property type="project" value="UniProtKB-KW"/>
</dbReference>
<organism evidence="11">
    <name type="scientific">uncultured Phycisphaerae bacterium</name>
    <dbReference type="NCBI Taxonomy" id="904963"/>
    <lineage>
        <taxon>Bacteria</taxon>
        <taxon>Pseudomonadati</taxon>
        <taxon>Planctomycetota</taxon>
        <taxon>Phycisphaerae</taxon>
        <taxon>environmental samples</taxon>
    </lineage>
</organism>
<dbReference type="InterPro" id="IPR036101">
    <property type="entry name" value="CarD-like/TRCF_RID_sf"/>
</dbReference>
<dbReference type="Gene3D" id="3.40.50.300">
    <property type="entry name" value="P-loop containing nucleotide triphosphate hydrolases"/>
    <property type="match status" value="1"/>
</dbReference>
<evidence type="ECO:0000259" key="10">
    <source>
        <dbReference type="PROSITE" id="PS51192"/>
    </source>
</evidence>
<dbReference type="SMART" id="SM01058">
    <property type="entry name" value="CarD_TRCF"/>
    <property type="match status" value="1"/>
</dbReference>
<dbReference type="PANTHER" id="PTHR47964">
    <property type="entry name" value="ATP-DEPENDENT DNA HELICASE HOMOLOG RECG, CHLOROPLASTIC"/>
    <property type="match status" value="1"/>
</dbReference>
<keyword evidence="5" id="KW-0347">Helicase</keyword>
<dbReference type="AlphaFoldDB" id="A0A6J4Q123"/>
<dbReference type="InterPro" id="IPR011545">
    <property type="entry name" value="DEAD/DEAH_box_helicase_dom"/>
</dbReference>
<dbReference type="Gene3D" id="2.40.10.170">
    <property type="match status" value="1"/>
</dbReference>
<gene>
    <name evidence="11" type="ORF">AVDCRST_MAG64-3513</name>
</gene>
<dbReference type="GO" id="GO:0016787">
    <property type="term" value="F:hydrolase activity"/>
    <property type="evidence" value="ECO:0007669"/>
    <property type="project" value="UniProtKB-KW"/>
</dbReference>
<feature type="region of interest" description="Disordered" evidence="9">
    <location>
        <begin position="259"/>
        <end position="293"/>
    </location>
</feature>
<feature type="non-terminal residue" evidence="11">
    <location>
        <position position="591"/>
    </location>
</feature>
<dbReference type="Pfam" id="PF17757">
    <property type="entry name" value="UvrB_inter"/>
    <property type="match status" value="1"/>
</dbReference>
<accession>A0A6J4Q123</accession>
<dbReference type="InterPro" id="IPR047112">
    <property type="entry name" value="RecG/Mfd"/>
</dbReference>
<dbReference type="InterPro" id="IPR014001">
    <property type="entry name" value="Helicase_ATP-bd"/>
</dbReference>
<evidence type="ECO:0000313" key="11">
    <source>
        <dbReference type="EMBL" id="CAA9431300.1"/>
    </source>
</evidence>
<feature type="non-terminal residue" evidence="11">
    <location>
        <position position="1"/>
    </location>
</feature>
<dbReference type="PROSITE" id="PS51192">
    <property type="entry name" value="HELICASE_ATP_BIND_1"/>
    <property type="match status" value="1"/>
</dbReference>
<dbReference type="Pfam" id="PF02559">
    <property type="entry name" value="CarD_TRCF_RID"/>
    <property type="match status" value="1"/>
</dbReference>
<evidence type="ECO:0000256" key="1">
    <source>
        <dbReference type="ARBA" id="ARBA00022490"/>
    </source>
</evidence>
<reference evidence="11" key="1">
    <citation type="submission" date="2020-02" db="EMBL/GenBank/DDBJ databases">
        <authorList>
            <person name="Meier V. D."/>
        </authorList>
    </citation>
    <scope>NUCLEOTIDE SEQUENCE</scope>
    <source>
        <strain evidence="11">AVDCRST_MAG64</strain>
    </source>
</reference>
<evidence type="ECO:0000256" key="8">
    <source>
        <dbReference type="ARBA" id="ARBA00023204"/>
    </source>
</evidence>
<dbReference type="Gene3D" id="3.30.2060.10">
    <property type="entry name" value="Penicillin-binding protein 1b domain"/>
    <property type="match status" value="1"/>
</dbReference>
<dbReference type="GO" id="GO:0003677">
    <property type="term" value="F:DNA binding"/>
    <property type="evidence" value="ECO:0007669"/>
    <property type="project" value="UniProtKB-KW"/>
</dbReference>
<dbReference type="SMART" id="SM00487">
    <property type="entry name" value="DEXDc"/>
    <property type="match status" value="1"/>
</dbReference>
<evidence type="ECO:0000256" key="7">
    <source>
        <dbReference type="ARBA" id="ARBA00023125"/>
    </source>
</evidence>
<evidence type="ECO:0000256" key="3">
    <source>
        <dbReference type="ARBA" id="ARBA00022763"/>
    </source>
</evidence>
<sequence length="591" mass="66251">GHLIRTIKPGDDLEPEKLIVWLSEHGYNRLDQVEVPGDFAVRGGIIDVYLPGDFDTESELVGLTARVDFFGDQVESIKRFDLDTLGSGERLDALRLMDLKGQLDHGESTSLFNYLPDDAVVVLWAPLEIAEQAKSYLDRLPEVKGIYPLAAILRLAEQFTRLELSQFAQGTVAMPSLVKGQEVPHVALPVGSLQRFETEAKKAVTELAELTETHDVTVFCENEGERKRFCELVELERPGLCAKLDVPVGYLHRGFVWNENPTPSPGTPGEGRGEGLRRDAAKDPLPCPLPEYREREQDRRPLALLGHHELFHRYEQRRRVKKVIASRPVDSFLDLKDGDYVVHVAHGIARFMGMHTLTKEGKSEEYLSLRFADNATLHVPAARINLIQKYVGSFAGHPQLSRLGSGAWEKQKAKVAEAVMDMAAELIEIQAARNAEQGTPYPPDTEWQREFEAEFPYEPTGDQVTAAEDIKADMQKTRPMDRLLCGDVGYGKTEMAMRAAFKAVESGKQVAVLVPTTVLAEQHYRSFKERMVNYPFAIDSISRFKTAGKQKETVQRLAKGEIDILIGTHRIVSKDVKFADLGLVVIDEEQR</sequence>
<dbReference type="GO" id="GO:0005524">
    <property type="term" value="F:ATP binding"/>
    <property type="evidence" value="ECO:0007669"/>
    <property type="project" value="UniProtKB-KW"/>
</dbReference>
<evidence type="ECO:0000256" key="4">
    <source>
        <dbReference type="ARBA" id="ARBA00022801"/>
    </source>
</evidence>
<evidence type="ECO:0000256" key="9">
    <source>
        <dbReference type="SAM" id="MobiDB-lite"/>
    </source>
</evidence>
<dbReference type="InterPro" id="IPR027417">
    <property type="entry name" value="P-loop_NTPase"/>
</dbReference>
<evidence type="ECO:0000256" key="5">
    <source>
        <dbReference type="ARBA" id="ARBA00022806"/>
    </source>
</evidence>
<protein>
    <submittedName>
        <fullName evidence="11">Transcription-repair coupling factor</fullName>
    </submittedName>
</protein>
<dbReference type="SUPFAM" id="SSF52540">
    <property type="entry name" value="P-loop containing nucleoside triphosphate hydrolases"/>
    <property type="match status" value="2"/>
</dbReference>
<dbReference type="GO" id="GO:0003678">
    <property type="term" value="F:DNA helicase activity"/>
    <property type="evidence" value="ECO:0007669"/>
    <property type="project" value="TreeGrafter"/>
</dbReference>
<dbReference type="SUPFAM" id="SSF141259">
    <property type="entry name" value="CarD-like"/>
    <property type="match status" value="1"/>
</dbReference>
<keyword evidence="8" id="KW-0234">DNA repair</keyword>
<feature type="domain" description="Helicase ATP-binding" evidence="10">
    <location>
        <begin position="473"/>
        <end position="591"/>
    </location>
</feature>
<dbReference type="EMBL" id="CADCUQ010000808">
    <property type="protein sequence ID" value="CAA9431300.1"/>
    <property type="molecule type" value="Genomic_DNA"/>
</dbReference>
<evidence type="ECO:0000256" key="6">
    <source>
        <dbReference type="ARBA" id="ARBA00022840"/>
    </source>
</evidence>
<keyword evidence="3" id="KW-0227">DNA damage</keyword>
<dbReference type="InterPro" id="IPR041471">
    <property type="entry name" value="UvrB_inter"/>
</dbReference>
<proteinExistence type="predicted"/>
<keyword evidence="2" id="KW-0547">Nucleotide-binding</keyword>
<keyword evidence="4" id="KW-0378">Hydrolase</keyword>
<evidence type="ECO:0000256" key="2">
    <source>
        <dbReference type="ARBA" id="ARBA00022741"/>
    </source>
</evidence>
<keyword evidence="7" id="KW-0238">DNA-binding</keyword>